<dbReference type="Pfam" id="PF00560">
    <property type="entry name" value="LRR_1"/>
    <property type="match status" value="1"/>
</dbReference>
<keyword evidence="2" id="KW-0433">Leucine-rich repeat</keyword>
<dbReference type="PANTHER" id="PTHR27000:SF642">
    <property type="entry name" value="INACTIVE LEUCINE-RICH REPEAT RECEPTOR KINASE XIAO-RELATED"/>
    <property type="match status" value="1"/>
</dbReference>
<evidence type="ECO:0000256" key="6">
    <source>
        <dbReference type="ARBA" id="ARBA00022989"/>
    </source>
</evidence>
<keyword evidence="4 10" id="KW-0732">Signal</keyword>
<evidence type="ECO:0000256" key="2">
    <source>
        <dbReference type="ARBA" id="ARBA00022614"/>
    </source>
</evidence>
<comment type="caution">
    <text evidence="11">The sequence shown here is derived from an EMBL/GenBank/DDBJ whole genome shotgun (WGS) entry which is preliminary data.</text>
</comment>
<comment type="subcellular location">
    <subcellularLocation>
        <location evidence="1">Membrane</location>
        <topology evidence="1">Single-pass type I membrane protein</topology>
    </subcellularLocation>
</comment>
<keyword evidence="8" id="KW-0675">Receptor</keyword>
<protein>
    <recommendedName>
        <fullName evidence="13">Leucine-rich repeat-containing N-terminal plant-type domain-containing protein</fullName>
    </recommendedName>
</protein>
<dbReference type="GO" id="GO:0016020">
    <property type="term" value="C:membrane"/>
    <property type="evidence" value="ECO:0007669"/>
    <property type="project" value="UniProtKB-SubCell"/>
</dbReference>
<evidence type="ECO:0000256" key="3">
    <source>
        <dbReference type="ARBA" id="ARBA00022692"/>
    </source>
</evidence>
<dbReference type="PANTHER" id="PTHR27000">
    <property type="entry name" value="LEUCINE-RICH REPEAT RECEPTOR-LIKE PROTEIN KINASE FAMILY PROTEIN-RELATED"/>
    <property type="match status" value="1"/>
</dbReference>
<evidence type="ECO:0000313" key="12">
    <source>
        <dbReference type="Proteomes" id="UP000712600"/>
    </source>
</evidence>
<evidence type="ECO:0000256" key="10">
    <source>
        <dbReference type="SAM" id="SignalP"/>
    </source>
</evidence>
<evidence type="ECO:0008006" key="13">
    <source>
        <dbReference type="Google" id="ProtNLM"/>
    </source>
</evidence>
<gene>
    <name evidence="11" type="ORF">F2Q69_00025204</name>
</gene>
<sequence length="228" mass="25489">MASSRYELLVICVLSFFFALSHSKTLKGDELHSFDGLEHVYPGPGSHRGFSAIILEEMEISHLGLVSQGDYRVVTELEVYAVSIVGLFPIAVTNLLDLTRLDIHNNKLTGQLPSQIGRLKRLNLRWNKLQDVIPPEVGELKRLTHLYLSVLQQVHSKHSFCAIAHIPKLTFPVSILITTNLLGESQTHSTSILSSKKCEFSPYIGTIEQYAEDNMFKQGVNPIGTHKV</sequence>
<evidence type="ECO:0000256" key="7">
    <source>
        <dbReference type="ARBA" id="ARBA00023136"/>
    </source>
</evidence>
<keyword evidence="9" id="KW-0325">Glycoprotein</keyword>
<feature type="signal peptide" evidence="10">
    <location>
        <begin position="1"/>
        <end position="23"/>
    </location>
</feature>
<keyword evidence="3" id="KW-0812">Transmembrane</keyword>
<name>A0A8S9QEX4_BRACR</name>
<evidence type="ECO:0000256" key="5">
    <source>
        <dbReference type="ARBA" id="ARBA00022737"/>
    </source>
</evidence>
<dbReference type="AlphaFoldDB" id="A0A8S9QEX4"/>
<dbReference type="Proteomes" id="UP000712600">
    <property type="component" value="Unassembled WGS sequence"/>
</dbReference>
<dbReference type="InterPro" id="IPR032675">
    <property type="entry name" value="LRR_dom_sf"/>
</dbReference>
<organism evidence="11 12">
    <name type="scientific">Brassica cretica</name>
    <name type="common">Mustard</name>
    <dbReference type="NCBI Taxonomy" id="69181"/>
    <lineage>
        <taxon>Eukaryota</taxon>
        <taxon>Viridiplantae</taxon>
        <taxon>Streptophyta</taxon>
        <taxon>Embryophyta</taxon>
        <taxon>Tracheophyta</taxon>
        <taxon>Spermatophyta</taxon>
        <taxon>Magnoliopsida</taxon>
        <taxon>eudicotyledons</taxon>
        <taxon>Gunneridae</taxon>
        <taxon>Pentapetalae</taxon>
        <taxon>rosids</taxon>
        <taxon>malvids</taxon>
        <taxon>Brassicales</taxon>
        <taxon>Brassicaceae</taxon>
        <taxon>Brassiceae</taxon>
        <taxon>Brassica</taxon>
    </lineage>
</organism>
<evidence type="ECO:0000256" key="9">
    <source>
        <dbReference type="ARBA" id="ARBA00023180"/>
    </source>
</evidence>
<evidence type="ECO:0000256" key="4">
    <source>
        <dbReference type="ARBA" id="ARBA00022729"/>
    </source>
</evidence>
<dbReference type="InterPro" id="IPR001611">
    <property type="entry name" value="Leu-rich_rpt"/>
</dbReference>
<keyword evidence="6" id="KW-1133">Transmembrane helix</keyword>
<dbReference type="EMBL" id="QGKX02001290">
    <property type="protein sequence ID" value="KAF3540346.1"/>
    <property type="molecule type" value="Genomic_DNA"/>
</dbReference>
<keyword evidence="5" id="KW-0677">Repeat</keyword>
<evidence type="ECO:0000256" key="1">
    <source>
        <dbReference type="ARBA" id="ARBA00004479"/>
    </source>
</evidence>
<keyword evidence="7" id="KW-0472">Membrane</keyword>
<reference evidence="11" key="1">
    <citation type="submission" date="2019-12" db="EMBL/GenBank/DDBJ databases">
        <title>Genome sequencing and annotation of Brassica cretica.</title>
        <authorList>
            <person name="Studholme D.J."/>
            <person name="Sarris P."/>
        </authorList>
    </citation>
    <scope>NUCLEOTIDE SEQUENCE</scope>
    <source>
        <strain evidence="11">PFS-109/04</strain>
        <tissue evidence="11">Leaf</tissue>
    </source>
</reference>
<feature type="chain" id="PRO_5035803294" description="Leucine-rich repeat-containing N-terminal plant-type domain-containing protein" evidence="10">
    <location>
        <begin position="24"/>
        <end position="228"/>
    </location>
</feature>
<accession>A0A8S9QEX4</accession>
<evidence type="ECO:0000313" key="11">
    <source>
        <dbReference type="EMBL" id="KAF3540346.1"/>
    </source>
</evidence>
<dbReference type="Gene3D" id="3.80.10.10">
    <property type="entry name" value="Ribonuclease Inhibitor"/>
    <property type="match status" value="1"/>
</dbReference>
<dbReference type="SUPFAM" id="SSF52058">
    <property type="entry name" value="L domain-like"/>
    <property type="match status" value="1"/>
</dbReference>
<proteinExistence type="predicted"/>
<evidence type="ECO:0000256" key="8">
    <source>
        <dbReference type="ARBA" id="ARBA00023170"/>
    </source>
</evidence>